<accession>A9KDP7</accession>
<feature type="transmembrane region" description="Helical" evidence="1">
    <location>
        <begin position="12"/>
        <end position="37"/>
    </location>
</feature>
<keyword evidence="1" id="KW-0472">Membrane</keyword>
<dbReference type="KEGG" id="cbd:CBUD_0399"/>
<protein>
    <submittedName>
        <fullName evidence="2">Hypothetical membrane associated protein</fullName>
    </submittedName>
</protein>
<dbReference type="Proteomes" id="UP000008555">
    <property type="component" value="Chromosome"/>
</dbReference>
<dbReference type="HOGENOM" id="CLU_179863_0_0_6"/>
<dbReference type="NCBIfam" id="NF037947">
    <property type="entry name" value="holin_4"/>
    <property type="match status" value="1"/>
</dbReference>
<dbReference type="EMBL" id="CP000733">
    <property type="protein sequence ID" value="ABS78380.1"/>
    <property type="molecule type" value="Genomic_DNA"/>
</dbReference>
<gene>
    <name evidence="2" type="ordered locus">CBUD_0399</name>
</gene>
<evidence type="ECO:0000313" key="2">
    <source>
        <dbReference type="EMBL" id="ABS78380.1"/>
    </source>
</evidence>
<keyword evidence="1" id="KW-1133">Transmembrane helix</keyword>
<feature type="transmembrane region" description="Helical" evidence="1">
    <location>
        <begin position="57"/>
        <end position="83"/>
    </location>
</feature>
<dbReference type="RefSeq" id="WP_005772124.1">
    <property type="nucleotide sequence ID" value="NC_009727.1"/>
</dbReference>
<evidence type="ECO:0000313" key="3">
    <source>
        <dbReference type="Proteomes" id="UP000008555"/>
    </source>
</evidence>
<sequence>MGHHHHCARLGVTSFGFAVGIVWALGLLILGLFSWWTGWGRLMVSVISSVYVGYAPTFWGTIVGVIWGFIDGFISGVILAAIYNCCARKCKKGDVEGVETHV</sequence>
<organism evidence="2 3">
    <name type="scientific">Coxiella burnetii (strain Dugway 5J108-111)</name>
    <dbReference type="NCBI Taxonomy" id="434922"/>
    <lineage>
        <taxon>Bacteria</taxon>
        <taxon>Pseudomonadati</taxon>
        <taxon>Pseudomonadota</taxon>
        <taxon>Gammaproteobacteria</taxon>
        <taxon>Legionellales</taxon>
        <taxon>Coxiellaceae</taxon>
        <taxon>Coxiella</taxon>
    </lineage>
</organism>
<dbReference type="AlphaFoldDB" id="A9KDP7"/>
<reference evidence="2 3" key="1">
    <citation type="journal article" date="2009" name="Infect. Immun.">
        <title>Comparative genomics reveal extensive transposon-mediated genomic plasticity and diversity among potential effector proteins within the genus Coxiella.</title>
        <authorList>
            <person name="Beare P.A."/>
            <person name="Unsworth N."/>
            <person name="Andoh M."/>
            <person name="Voth D.E."/>
            <person name="Omsland A."/>
            <person name="Gilk S.D."/>
            <person name="Williams K.P."/>
            <person name="Sobral B.W."/>
            <person name="Kupko J.J.III."/>
            <person name="Porcella S.F."/>
            <person name="Samuel J.E."/>
            <person name="Heinzen R.A."/>
        </authorList>
    </citation>
    <scope>NUCLEOTIDE SEQUENCE [LARGE SCALE GENOMIC DNA]</scope>
    <source>
        <strain evidence="2 3">Dugway 5J108-111</strain>
    </source>
</reference>
<name>A9KDP7_COXBN</name>
<evidence type="ECO:0000256" key="1">
    <source>
        <dbReference type="SAM" id="Phobius"/>
    </source>
</evidence>
<proteinExistence type="predicted"/>
<keyword evidence="1" id="KW-0812">Transmembrane</keyword>